<reference evidence="3" key="1">
    <citation type="submission" date="2011-06" db="EMBL/GenBank/DDBJ databases">
        <authorList>
            <person name="Wang T."/>
            <person name="Qin Z."/>
        </authorList>
    </citation>
    <scope>NUCLEOTIDE SEQUENCE</scope>
    <source>
        <strain evidence="3">WT1</strain>
    </source>
</reference>
<dbReference type="Pfam" id="PF13243">
    <property type="entry name" value="SQHop_cyclase_C"/>
    <property type="match status" value="1"/>
</dbReference>
<dbReference type="InterPro" id="IPR050148">
    <property type="entry name" value="Terpene_synthase-like"/>
</dbReference>
<gene>
    <name evidence="3" type="primary">wt1.2</name>
</gene>
<protein>
    <submittedName>
        <fullName evidence="3">Wt1.2</fullName>
    </submittedName>
</protein>
<organism evidence="3">
    <name type="scientific">Streptomyces sp. WT1</name>
    <dbReference type="NCBI Taxonomy" id="1115517"/>
    <lineage>
        <taxon>Bacteria</taxon>
        <taxon>Bacillati</taxon>
        <taxon>Actinomycetota</taxon>
        <taxon>Actinomycetes</taxon>
        <taxon>Kitasatosporales</taxon>
        <taxon>Streptomycetaceae</taxon>
        <taxon>Streptomyces</taxon>
    </lineage>
</organism>
<dbReference type="Gene3D" id="1.50.10.20">
    <property type="match status" value="1"/>
</dbReference>
<feature type="domain" description="Squalene cyclase C-terminal" evidence="2">
    <location>
        <begin position="347"/>
        <end position="445"/>
    </location>
</feature>
<dbReference type="InterPro" id="IPR032696">
    <property type="entry name" value="SQ_cyclase_C"/>
</dbReference>
<dbReference type="GO" id="GO:0016102">
    <property type="term" value="P:diterpenoid biosynthetic process"/>
    <property type="evidence" value="ECO:0007669"/>
    <property type="project" value="TreeGrafter"/>
</dbReference>
<dbReference type="Gene3D" id="1.50.10.160">
    <property type="match status" value="1"/>
</dbReference>
<dbReference type="GO" id="GO:0000287">
    <property type="term" value="F:magnesium ion binding"/>
    <property type="evidence" value="ECO:0007669"/>
    <property type="project" value="TreeGrafter"/>
</dbReference>
<sequence>MRRPTISETRGSRIMNETSFAALRSAAQDIVDEMIADPYGLTSPSVYETARMVASTPWLEGHQQRVEYLLAQQHEDGTWGGPAAYGLVPTLSAVDALLSVAGTQDAPRIAKAVESGLAALADRFPRDAELPDTIAVELLAPWLIEQIDQRLSGMDDRGALPARLDLQADTGTLDKIRELLRRHTSIPEKTWHSLEALGAPAVRSDTVTPTGGAVGASPAATAAWLGEPPHTDAVKASLEYLHRTQARHGGPVSGITSITYFELAWVVAALAGSGLDVDIPAQVADTLRTALGTDGLGAGPGLPSDSDDTSAALHALDLLGKPESVDCLWEYDTGLYFTCFPNERTPSTSTNAHILIALADRRGQGDTRVDGAVERVGDWLVDQQEPDGRWMDKWHASPYYATACGAAAMARLDAPRPSAALDAAVRWVLDTQHADGSWGRWEGTGEETAYALQVLNHQAAPDRRSLEAIRAGRAFLTAHVADGREDTPLWHDKDLYTPVRVIRAEILATLAATRHLADSEQEAGA</sequence>
<dbReference type="SUPFAM" id="SSF48239">
    <property type="entry name" value="Terpenoid cyclases/Protein prenyltransferases"/>
    <property type="match status" value="2"/>
</dbReference>
<evidence type="ECO:0000313" key="3">
    <source>
        <dbReference type="EMBL" id="AEV45183.1"/>
    </source>
</evidence>
<proteinExistence type="predicted"/>
<accession>G9FT78</accession>
<dbReference type="EMBL" id="JN207130">
    <property type="protein sequence ID" value="AEV45183.1"/>
    <property type="molecule type" value="Genomic_DNA"/>
</dbReference>
<evidence type="ECO:0000259" key="2">
    <source>
        <dbReference type="Pfam" id="PF13243"/>
    </source>
</evidence>
<dbReference type="AlphaFoldDB" id="G9FT78"/>
<dbReference type="PANTHER" id="PTHR31739:SF25">
    <property type="entry name" value="(E,E)-GERANYLLINALOOL SYNTHASE"/>
    <property type="match status" value="1"/>
</dbReference>
<evidence type="ECO:0000256" key="1">
    <source>
        <dbReference type="ARBA" id="ARBA00022723"/>
    </source>
</evidence>
<dbReference type="GO" id="GO:0010333">
    <property type="term" value="F:terpene synthase activity"/>
    <property type="evidence" value="ECO:0007669"/>
    <property type="project" value="InterPro"/>
</dbReference>
<name>G9FT78_9ACTN</name>
<keyword evidence="1" id="KW-0479">Metal-binding</keyword>
<dbReference type="PANTHER" id="PTHR31739">
    <property type="entry name" value="ENT-COPALYL DIPHOSPHATE SYNTHASE, CHLOROPLASTIC"/>
    <property type="match status" value="1"/>
</dbReference>
<dbReference type="InterPro" id="IPR008930">
    <property type="entry name" value="Terpenoid_cyclase/PrenylTrfase"/>
</dbReference>